<feature type="transmembrane region" description="Helical" evidence="6">
    <location>
        <begin position="493"/>
        <end position="512"/>
    </location>
</feature>
<dbReference type="GO" id="GO:0045055">
    <property type="term" value="P:regulated exocytosis"/>
    <property type="evidence" value="ECO:0007669"/>
    <property type="project" value="TreeGrafter"/>
</dbReference>
<feature type="compositionally biased region" description="Polar residues" evidence="5">
    <location>
        <begin position="110"/>
        <end position="126"/>
    </location>
</feature>
<evidence type="ECO:0000313" key="8">
    <source>
        <dbReference type="Proteomes" id="UP000006671"/>
    </source>
</evidence>
<dbReference type="Proteomes" id="UP000006671">
    <property type="component" value="Unassembled WGS sequence"/>
</dbReference>
<accession>D2VWP1</accession>
<dbReference type="AlphaFoldDB" id="D2VWP1"/>
<evidence type="ECO:0000256" key="1">
    <source>
        <dbReference type="ARBA" id="ARBA00004370"/>
    </source>
</evidence>
<dbReference type="Pfam" id="PF01124">
    <property type="entry name" value="MAPEG"/>
    <property type="match status" value="1"/>
</dbReference>
<dbReference type="Gene3D" id="1.20.120.550">
    <property type="entry name" value="Membrane associated eicosanoid/glutathione metabolism-like domain"/>
    <property type="match status" value="1"/>
</dbReference>
<dbReference type="GO" id="GO:0005765">
    <property type="term" value="C:lysosomal membrane"/>
    <property type="evidence" value="ECO:0007669"/>
    <property type="project" value="TreeGrafter"/>
</dbReference>
<dbReference type="OMA" id="WYNIYFN"/>
<feature type="transmembrane region" description="Helical" evidence="6">
    <location>
        <begin position="342"/>
        <end position="363"/>
    </location>
</feature>
<feature type="transmembrane region" description="Helical" evidence="6">
    <location>
        <begin position="383"/>
        <end position="405"/>
    </location>
</feature>
<dbReference type="PANTHER" id="PTHR31004:SF1">
    <property type="entry name" value="TRANSMEMBRANE PROTEIN 79"/>
    <property type="match status" value="1"/>
</dbReference>
<evidence type="ECO:0000313" key="7">
    <source>
        <dbReference type="EMBL" id="EFC38730.1"/>
    </source>
</evidence>
<proteinExistence type="predicted"/>
<feature type="region of interest" description="Disordered" evidence="5">
    <location>
        <begin position="162"/>
        <end position="182"/>
    </location>
</feature>
<dbReference type="OrthoDB" id="8887147at2759"/>
<dbReference type="VEuPathDB" id="AmoebaDB:NAEGRDRAFT_73452"/>
<feature type="region of interest" description="Disordered" evidence="5">
    <location>
        <begin position="63"/>
        <end position="87"/>
    </location>
</feature>
<keyword evidence="4 6" id="KW-0472">Membrane</keyword>
<dbReference type="InParanoid" id="D2VWP1"/>
<dbReference type="EMBL" id="GG738905">
    <property type="protein sequence ID" value="EFC38730.1"/>
    <property type="molecule type" value="Genomic_DNA"/>
</dbReference>
<evidence type="ECO:0000256" key="3">
    <source>
        <dbReference type="ARBA" id="ARBA00022989"/>
    </source>
</evidence>
<dbReference type="InterPro" id="IPR001129">
    <property type="entry name" value="Membr-assoc_MAPEG"/>
</dbReference>
<dbReference type="RefSeq" id="XP_002671474.1">
    <property type="nucleotide sequence ID" value="XM_002671428.1"/>
</dbReference>
<dbReference type="GeneID" id="8858103"/>
<feature type="compositionally biased region" description="Polar residues" evidence="5">
    <location>
        <begin position="65"/>
        <end position="79"/>
    </location>
</feature>
<feature type="transmembrane region" description="Helical" evidence="6">
    <location>
        <begin position="518"/>
        <end position="535"/>
    </location>
</feature>
<sequence length="536" mass="61625">MSQHQQLTENSSSSSPTSKPSSSTTQQEDDDQMVKAPHVSEDDHHAVNNQVIMQEEQEPHIVEPITSSSTNNHHTQPIYSINDGEEIGEKKEINTDMDITTQQQYNKQSLVSGGVGNDQTPESSSEGILIKPSHGSFLSFEQLVEEEANALLYDDNTLEEMESDNVNNNEEKKSPQTPNSSLVNMMDFSTILSNSEKLLSTRKDDEEEEEEEEEEPISTKPIPLQSKIIHTKSEGNLDTFITRRNRTETYPSTPTLLKQRIMQKYKQQIQQQSSFATDTDTDDDMLLTSMSQNRYFRLFSLMIAKFFRIQSRVIAPNGSSPQSIEAIRKQEKANRTIQRDMLTMFISGFSMFGIFAIIWYNIYFNTDVLKNILEGRDNLTERFYFTMKCIFVSSWIFPLVFVAIVRNRLFEEASNPLLTNLINKEHQLRITIHQRVLQNSIEQFIMHSMGCLILGYYVSRENLRIIVFASITFLLCRIFFWIGYTIHHSLRTLGMLTNACTTIAMLCFSTYYITTQDILPFIINDIILPIFVIFSA</sequence>
<feature type="compositionally biased region" description="Polar residues" evidence="5">
    <location>
        <begin position="1"/>
        <end position="10"/>
    </location>
</feature>
<gene>
    <name evidence="7" type="ORF">NAEGRDRAFT_73452</name>
</gene>
<feature type="compositionally biased region" description="Acidic residues" evidence="5">
    <location>
        <begin position="205"/>
        <end position="216"/>
    </location>
</feature>
<feature type="region of interest" description="Disordered" evidence="5">
    <location>
        <begin position="1"/>
        <end position="48"/>
    </location>
</feature>
<evidence type="ECO:0000256" key="5">
    <source>
        <dbReference type="SAM" id="MobiDB-lite"/>
    </source>
</evidence>
<dbReference type="GO" id="GO:0032588">
    <property type="term" value="C:trans-Golgi network membrane"/>
    <property type="evidence" value="ECO:0007669"/>
    <property type="project" value="TreeGrafter"/>
</dbReference>
<evidence type="ECO:0000256" key="4">
    <source>
        <dbReference type="ARBA" id="ARBA00023136"/>
    </source>
</evidence>
<feature type="region of interest" description="Disordered" evidence="5">
    <location>
        <begin position="194"/>
        <end position="224"/>
    </location>
</feature>
<feature type="compositionally biased region" description="Low complexity" evidence="5">
    <location>
        <begin position="11"/>
        <end position="25"/>
    </location>
</feature>
<keyword evidence="3 6" id="KW-1133">Transmembrane helix</keyword>
<keyword evidence="2 6" id="KW-0812">Transmembrane</keyword>
<dbReference type="InterPro" id="IPR023352">
    <property type="entry name" value="MAPEG-like_dom_sf"/>
</dbReference>
<organism evidence="8">
    <name type="scientific">Naegleria gruberi</name>
    <name type="common">Amoeba</name>
    <dbReference type="NCBI Taxonomy" id="5762"/>
    <lineage>
        <taxon>Eukaryota</taxon>
        <taxon>Discoba</taxon>
        <taxon>Heterolobosea</taxon>
        <taxon>Tetramitia</taxon>
        <taxon>Eutetramitia</taxon>
        <taxon>Vahlkampfiidae</taxon>
        <taxon>Naegleria</taxon>
    </lineage>
</organism>
<protein>
    <submittedName>
        <fullName evidence="7">Predicted protein</fullName>
    </submittedName>
</protein>
<feature type="transmembrane region" description="Helical" evidence="6">
    <location>
        <begin position="465"/>
        <end position="486"/>
    </location>
</feature>
<reference evidence="7 8" key="1">
    <citation type="journal article" date="2010" name="Cell">
        <title>The genome of Naegleria gruberi illuminates early eukaryotic versatility.</title>
        <authorList>
            <person name="Fritz-Laylin L.K."/>
            <person name="Prochnik S.E."/>
            <person name="Ginger M.L."/>
            <person name="Dacks J.B."/>
            <person name="Carpenter M.L."/>
            <person name="Field M.C."/>
            <person name="Kuo A."/>
            <person name="Paredez A."/>
            <person name="Chapman J."/>
            <person name="Pham J."/>
            <person name="Shu S."/>
            <person name="Neupane R."/>
            <person name="Cipriano M."/>
            <person name="Mancuso J."/>
            <person name="Tu H."/>
            <person name="Salamov A."/>
            <person name="Lindquist E."/>
            <person name="Shapiro H."/>
            <person name="Lucas S."/>
            <person name="Grigoriev I.V."/>
            <person name="Cande W.Z."/>
            <person name="Fulton C."/>
            <person name="Rokhsar D.S."/>
            <person name="Dawson S.C."/>
        </authorList>
    </citation>
    <scope>NUCLEOTIDE SEQUENCE [LARGE SCALE GENOMIC DNA]</scope>
    <source>
        <strain evidence="7 8">NEG-M</strain>
    </source>
</reference>
<comment type="subcellular location">
    <subcellularLocation>
        <location evidence="1">Membrane</location>
    </subcellularLocation>
</comment>
<feature type="region of interest" description="Disordered" evidence="5">
    <location>
        <begin position="110"/>
        <end position="130"/>
    </location>
</feature>
<dbReference type="PANTHER" id="PTHR31004">
    <property type="entry name" value="TRANSMEMBRANE PROTEIN 79"/>
    <property type="match status" value="1"/>
</dbReference>
<evidence type="ECO:0000256" key="2">
    <source>
        <dbReference type="ARBA" id="ARBA00022692"/>
    </source>
</evidence>
<evidence type="ECO:0000256" key="6">
    <source>
        <dbReference type="SAM" id="Phobius"/>
    </source>
</evidence>
<name>D2VWP1_NAEGR</name>
<keyword evidence="8" id="KW-1185">Reference proteome</keyword>
<dbReference type="KEGG" id="ngr:NAEGRDRAFT_73452"/>
<dbReference type="SUPFAM" id="SSF161084">
    <property type="entry name" value="MAPEG domain-like"/>
    <property type="match status" value="1"/>
</dbReference>
<feature type="transmembrane region" description="Helical" evidence="6">
    <location>
        <begin position="441"/>
        <end position="459"/>
    </location>
</feature>